<evidence type="ECO:0000259" key="6">
    <source>
        <dbReference type="PROSITE" id="PS51115"/>
    </source>
</evidence>
<evidence type="ECO:0000313" key="7">
    <source>
        <dbReference type="Proteomes" id="UP000694941"/>
    </source>
</evidence>
<accession>A0ABM1TFJ1</accession>
<evidence type="ECO:0000256" key="1">
    <source>
        <dbReference type="ARBA" id="ARBA00022729"/>
    </source>
</evidence>
<evidence type="ECO:0000313" key="8">
    <source>
        <dbReference type="RefSeq" id="XP_022254647.1"/>
    </source>
</evidence>
<protein>
    <submittedName>
        <fullName evidence="8">Laminin subunit gamma-1-like</fullName>
    </submittedName>
</protein>
<dbReference type="PROSITE" id="PS00022">
    <property type="entry name" value="EGF_1"/>
    <property type="match status" value="1"/>
</dbReference>
<dbReference type="Proteomes" id="UP000694941">
    <property type="component" value="Unplaced"/>
</dbReference>
<dbReference type="Pfam" id="PF00052">
    <property type="entry name" value="Laminin_B"/>
    <property type="match status" value="1"/>
</dbReference>
<dbReference type="GeneID" id="111088521"/>
<evidence type="ECO:0000256" key="2">
    <source>
        <dbReference type="ARBA" id="ARBA00022737"/>
    </source>
</evidence>
<keyword evidence="5" id="KW-0424">Laminin EGF-like domain</keyword>
<keyword evidence="7" id="KW-1185">Reference proteome</keyword>
<proteinExistence type="predicted"/>
<dbReference type="InterPro" id="IPR000742">
    <property type="entry name" value="EGF"/>
</dbReference>
<dbReference type="RefSeq" id="XP_022254647.1">
    <property type="nucleotide sequence ID" value="XM_022398939.1"/>
</dbReference>
<keyword evidence="3" id="KW-1015">Disulfide bond</keyword>
<reference evidence="8" key="1">
    <citation type="submission" date="2025-08" db="UniProtKB">
        <authorList>
            <consortium name="RefSeq"/>
        </authorList>
    </citation>
    <scope>IDENTIFICATION</scope>
    <source>
        <tissue evidence="8">Muscle</tissue>
    </source>
</reference>
<dbReference type="InterPro" id="IPR002049">
    <property type="entry name" value="LE_dom"/>
</dbReference>
<dbReference type="PROSITE" id="PS01248">
    <property type="entry name" value="EGF_LAM_1"/>
    <property type="match status" value="1"/>
</dbReference>
<sequence>MKVSVSLTQQNNTLPKTGETRFKFILNEQPVFGWKPQLDTYKFLTVLSNLTALKIRANLSPEGETFLYDVRLQSARPSTNGGTANWVENCTCPRGYVGQFCESCDQGYTRNIPGGSRFAKCIPCNCRRVSYDCHREAGTYNCPFNTDDEFCKQCTFGCDKKPLSLNHLGCERLPCSLEFGCKVLQKDQVSFTECPIDQT</sequence>
<dbReference type="InterPro" id="IPR050440">
    <property type="entry name" value="Laminin/Netrin_ECM"/>
</dbReference>
<dbReference type="PANTHER" id="PTHR10574:SF435">
    <property type="entry name" value="LAMININ SUBUNIT GAMMA-1"/>
    <property type="match status" value="1"/>
</dbReference>
<keyword evidence="1" id="KW-0732">Signal</keyword>
<dbReference type="PANTHER" id="PTHR10574">
    <property type="entry name" value="NETRIN/LAMININ-RELATED"/>
    <property type="match status" value="1"/>
</dbReference>
<gene>
    <name evidence="8" type="primary">LOC111088521</name>
</gene>
<feature type="non-terminal residue" evidence="8">
    <location>
        <position position="199"/>
    </location>
</feature>
<keyword evidence="4" id="KW-0325">Glycoprotein</keyword>
<evidence type="ECO:0000256" key="3">
    <source>
        <dbReference type="ARBA" id="ARBA00023157"/>
    </source>
</evidence>
<evidence type="ECO:0000256" key="5">
    <source>
        <dbReference type="ARBA" id="ARBA00023292"/>
    </source>
</evidence>
<keyword evidence="2" id="KW-0677">Repeat</keyword>
<evidence type="ECO:0000256" key="4">
    <source>
        <dbReference type="ARBA" id="ARBA00023180"/>
    </source>
</evidence>
<organism evidence="7 8">
    <name type="scientific">Limulus polyphemus</name>
    <name type="common">Atlantic horseshoe crab</name>
    <dbReference type="NCBI Taxonomy" id="6850"/>
    <lineage>
        <taxon>Eukaryota</taxon>
        <taxon>Metazoa</taxon>
        <taxon>Ecdysozoa</taxon>
        <taxon>Arthropoda</taxon>
        <taxon>Chelicerata</taxon>
        <taxon>Merostomata</taxon>
        <taxon>Xiphosura</taxon>
        <taxon>Limulidae</taxon>
        <taxon>Limulus</taxon>
    </lineage>
</organism>
<feature type="domain" description="Laminin IV type A" evidence="6">
    <location>
        <begin position="1"/>
        <end position="89"/>
    </location>
</feature>
<dbReference type="InterPro" id="IPR000034">
    <property type="entry name" value="Laminin_IV"/>
</dbReference>
<name>A0ABM1TFJ1_LIMPO</name>
<dbReference type="Gene3D" id="2.170.300.10">
    <property type="entry name" value="Tie2 ligand-binding domain superfamily"/>
    <property type="match status" value="1"/>
</dbReference>
<dbReference type="PROSITE" id="PS51115">
    <property type="entry name" value="LAMININ_IVA"/>
    <property type="match status" value="1"/>
</dbReference>